<proteinExistence type="predicted"/>
<accession>A0A023B8C0</accession>
<dbReference type="EMBL" id="AFNH02000473">
    <property type="protein sequence ID" value="EZG68347.1"/>
    <property type="molecule type" value="Genomic_DNA"/>
</dbReference>
<keyword evidence="2" id="KW-1185">Reference proteome</keyword>
<name>A0A023B8C0_GRENI</name>
<evidence type="ECO:0000313" key="2">
    <source>
        <dbReference type="Proteomes" id="UP000019763"/>
    </source>
</evidence>
<protein>
    <submittedName>
        <fullName evidence="1">Uncharacterized protein</fullName>
    </submittedName>
</protein>
<dbReference type="AlphaFoldDB" id="A0A023B8C0"/>
<dbReference type="RefSeq" id="XP_011134584.1">
    <property type="nucleotide sequence ID" value="XM_011136282.1"/>
</dbReference>
<comment type="caution">
    <text evidence="1">The sequence shown here is derived from an EMBL/GenBank/DDBJ whole genome shotgun (WGS) entry which is preliminary data.</text>
</comment>
<dbReference type="GeneID" id="22912287"/>
<reference evidence="1" key="1">
    <citation type="submission" date="2013-12" db="EMBL/GenBank/DDBJ databases">
        <authorList>
            <person name="Omoto C.K."/>
            <person name="Sibley D."/>
            <person name="Venepally P."/>
            <person name="Hadjithomas M."/>
            <person name="Karamycheva S."/>
            <person name="Brunk B."/>
            <person name="Roos D."/>
            <person name="Caler E."/>
            <person name="Lorenzi H."/>
        </authorList>
    </citation>
    <scope>NUCLEOTIDE SEQUENCE</scope>
</reference>
<dbReference type="VEuPathDB" id="CryptoDB:GNI_062480"/>
<evidence type="ECO:0000313" key="1">
    <source>
        <dbReference type="EMBL" id="EZG68347.1"/>
    </source>
</evidence>
<sequence>MRCSCSGTGGETGALLAKVTLTCEFDGNVVDMVDAFEPIEAWDTATDMMQAGFQYLQEAPDLAIGLPAEEHVVPLDEELEAVRNEYRANDTIRTFIFITLAECLHAMSQVIEEHPETCGVSEDLGERICEWVDTYRNSFPDETASKLLIFPSTKATRIQDLKFILLYLSRIPGITEGLKTITIPTLQQCNLDEISAEPWHEAAAVLDDQNESICDPENDIALQCQGTMLWDTYQQTLGELAVKYAVGPR</sequence>
<gene>
    <name evidence="1" type="ORF">GNI_062480</name>
</gene>
<dbReference type="Proteomes" id="UP000019763">
    <property type="component" value="Unassembled WGS sequence"/>
</dbReference>
<organism evidence="1 2">
    <name type="scientific">Gregarina niphandrodes</name>
    <name type="common">Septate eugregarine</name>
    <dbReference type="NCBI Taxonomy" id="110365"/>
    <lineage>
        <taxon>Eukaryota</taxon>
        <taxon>Sar</taxon>
        <taxon>Alveolata</taxon>
        <taxon>Apicomplexa</taxon>
        <taxon>Conoidasida</taxon>
        <taxon>Gregarinasina</taxon>
        <taxon>Eugregarinorida</taxon>
        <taxon>Gregarinidae</taxon>
        <taxon>Gregarina</taxon>
    </lineage>
</organism>